<name>A0A9X7W2N0_9BACL</name>
<feature type="compositionally biased region" description="Polar residues" evidence="1">
    <location>
        <begin position="22"/>
        <end position="49"/>
    </location>
</feature>
<evidence type="ECO:0000256" key="1">
    <source>
        <dbReference type="SAM" id="MobiDB-lite"/>
    </source>
</evidence>
<sequence length="312" mass="33726">MVEGPNLSIRPPVTMPRAPESITPTRGSNQTRSQGPASADAATSTNNREVSGDVAAARTLESRTTLVDMPLSILNSATLTRAEWGWRGFLSNFLAGKMAQLLMAPSTIEGQAQPASGQLHASAFQQQVMSLVSTMRQVMNLLATDSTQKSWETMMTGPIGSPTLVPFAHITRDTSVNQQSGTVQNWTLLDRIGAAVQDAQAPVFGSGMLLLPQGQDMTRAVKWRAHRSSQPTRAGQLVHRLVVDFQVRGHPARATLITSRPEMAVYVQTNDNRLRGLLESQRTGLQVALSGTGWNLEHFHVGSFEDDGGVMS</sequence>
<keyword evidence="3" id="KW-1185">Reference proteome</keyword>
<dbReference type="AlphaFoldDB" id="A0A9X7W2N0"/>
<accession>A0A9X7W2N0</accession>
<protein>
    <submittedName>
        <fullName evidence="2">Uncharacterized protein</fullName>
    </submittedName>
</protein>
<dbReference type="KEGG" id="afx:JZ786_12025"/>
<dbReference type="Proteomes" id="UP000663505">
    <property type="component" value="Chromosome"/>
</dbReference>
<feature type="region of interest" description="Disordered" evidence="1">
    <location>
        <begin position="1"/>
        <end position="52"/>
    </location>
</feature>
<evidence type="ECO:0000313" key="3">
    <source>
        <dbReference type="Proteomes" id="UP000663505"/>
    </source>
</evidence>
<organism evidence="2 3">
    <name type="scientific">Alicyclobacillus mengziensis</name>
    <dbReference type="NCBI Taxonomy" id="2931921"/>
    <lineage>
        <taxon>Bacteria</taxon>
        <taxon>Bacillati</taxon>
        <taxon>Bacillota</taxon>
        <taxon>Bacilli</taxon>
        <taxon>Bacillales</taxon>
        <taxon>Alicyclobacillaceae</taxon>
        <taxon>Alicyclobacillus</taxon>
    </lineage>
</organism>
<reference evidence="2 3" key="1">
    <citation type="submission" date="2021-02" db="EMBL/GenBank/DDBJ databases">
        <title>Alicyclobacillus curvatus sp. nov. and Alicyclobacillus mengziensis sp. nov., two acidophilic bacteria isolated from acid mine drainage.</title>
        <authorList>
            <person name="Huang Y."/>
        </authorList>
    </citation>
    <scope>NUCLEOTIDE SEQUENCE [LARGE SCALE GENOMIC DNA]</scope>
    <source>
        <strain evidence="2 3">S30H14</strain>
    </source>
</reference>
<dbReference type="EMBL" id="CP071182">
    <property type="protein sequence ID" value="QSO49551.1"/>
    <property type="molecule type" value="Genomic_DNA"/>
</dbReference>
<gene>
    <name evidence="2" type="ORF">JZ786_12025</name>
</gene>
<evidence type="ECO:0000313" key="2">
    <source>
        <dbReference type="EMBL" id="QSO49551.1"/>
    </source>
</evidence>
<dbReference type="RefSeq" id="WP_206658860.1">
    <property type="nucleotide sequence ID" value="NZ_CP071182.1"/>
</dbReference>
<proteinExistence type="predicted"/>